<dbReference type="OrthoDB" id="1099022at2"/>
<dbReference type="GO" id="GO:0046559">
    <property type="term" value="F:alpha-glucuronidase activity"/>
    <property type="evidence" value="ECO:0007669"/>
    <property type="project" value="InterPro"/>
</dbReference>
<dbReference type="InterPro" id="IPR029018">
    <property type="entry name" value="Hex-like_dom2"/>
</dbReference>
<dbReference type="AlphaFoldDB" id="G8NVJ3"/>
<dbReference type="HOGENOM" id="CLU_019083_0_0_0"/>
<sequence>MNDYLLASTHKVMKSHTTMTRFDFLRNSGLIAAGFSFLPHTTWATINKPQGSKQVSTRELAEYQIVVPDQASAVEQQAAEKLQQYLAKIAHKNPVIRKEGDYRSGPAFFIGQTRYAKTQKVDFKQLKEDGFAYYPAGKKLIVAGGSGKGVLYGIYGLLELWGFRMYKSTVIQVPTTSSVSLPTKEVVVVPVVGYRTTSYPDTLKPEYTDWHKLSSRDAWGLFVHTFNELLPPDQYGKTHPEYFSLIDGHRQPGAQLCLSNPEVLQIVITNLRTKIAANPSATYWSVSQNDNDQYCRCGPCTTLNTKYGNVPSGSILYFVNGVAKAFPDKTISTLAYWYSRTPPQNIQAEPNVNIMLCNIESRRHAPVYETDPRFTQEFLAWNKIASNILIWDYDIQFTNLVSPFPNLHTIKPNIKFFTEHHVNSLYMQTNGQVGGEMAALRAYLIAELMWNPEADDNAIINEFLNGYYGAAGPYIRQYIDKMRESLLATGFKLDIFGSPEAAKDAYLSVDMLKVYQSLFDQAEKAVQTNPELLTRVKIARLPIVYAEIQIGRNEVDTPRSMFAHTPDGKPFVKPEMKALVYPFVSLCKEDGVTKVRERSTTPDDYQASYDRVFRNMDEISRNKSFKKTITPVTLPEGGEAVLPKLTDGIFGSWESWSSPDIHWVYYKGKHMDFVLDLGEVTDVQSISMDFLNAQAQPEWNIMVLPTYVTYALSANGKDFDNEIKIVNPNNPNPKENPDIAKVPLQSFRAALSTPVKARYIKVHGESMLHMPSWHILAGHVAEIYTDQIVVT</sequence>
<evidence type="ECO:0000313" key="3">
    <source>
        <dbReference type="EMBL" id="AEU37665.1"/>
    </source>
</evidence>
<dbReference type="eggNOG" id="COG3525">
    <property type="taxonomic scope" value="Bacteria"/>
</dbReference>
<keyword evidence="4" id="KW-1185">Reference proteome</keyword>
<name>G8NVJ3_GRAMM</name>
<dbReference type="Proteomes" id="UP000007113">
    <property type="component" value="Chromosome"/>
</dbReference>
<protein>
    <submittedName>
        <fullName evidence="3">Glycoside hydrolase family 67</fullName>
    </submittedName>
</protein>
<dbReference type="PANTHER" id="PTHR47406">
    <property type="entry name" value="COAGULATION FACTOR 5/8 TYPE, C-TERMINAL"/>
    <property type="match status" value="1"/>
</dbReference>
<accession>G8NVJ3</accession>
<dbReference type="KEGG" id="gma:AciX8_3367"/>
<keyword evidence="1 3" id="KW-0378">Hydrolase</keyword>
<evidence type="ECO:0000259" key="2">
    <source>
        <dbReference type="Pfam" id="PF03648"/>
    </source>
</evidence>
<dbReference type="STRING" id="682795.AciX8_3367"/>
<dbReference type="Pfam" id="PF16126">
    <property type="entry name" value="DUF4838"/>
    <property type="match status" value="1"/>
</dbReference>
<dbReference type="InterPro" id="IPR032287">
    <property type="entry name" value="DUF4838"/>
</dbReference>
<gene>
    <name evidence="3" type="ordered locus">AciX8_3367</name>
</gene>
<proteinExistence type="predicted"/>
<dbReference type="EMBL" id="CP003130">
    <property type="protein sequence ID" value="AEU37665.1"/>
    <property type="molecule type" value="Genomic_DNA"/>
</dbReference>
<evidence type="ECO:0000256" key="1">
    <source>
        <dbReference type="ARBA" id="ARBA00022801"/>
    </source>
</evidence>
<dbReference type="Pfam" id="PF03648">
    <property type="entry name" value="Glyco_hydro_67N"/>
    <property type="match status" value="1"/>
</dbReference>
<dbReference type="GO" id="GO:0045493">
    <property type="term" value="P:xylan catabolic process"/>
    <property type="evidence" value="ECO:0007669"/>
    <property type="project" value="InterPro"/>
</dbReference>
<feature type="domain" description="Alpha glucuronidase N-terminal" evidence="2">
    <location>
        <begin position="64"/>
        <end position="156"/>
    </location>
</feature>
<reference evidence="3 4" key="1">
    <citation type="submission" date="2011-11" db="EMBL/GenBank/DDBJ databases">
        <title>Complete sequence of Granulicella mallensis MP5ACTX8.</title>
        <authorList>
            <consortium name="US DOE Joint Genome Institute"/>
            <person name="Lucas S."/>
            <person name="Copeland A."/>
            <person name="Lapidus A."/>
            <person name="Cheng J.-F."/>
            <person name="Goodwin L."/>
            <person name="Pitluck S."/>
            <person name="Peters L."/>
            <person name="Lu M."/>
            <person name="Detter J.C."/>
            <person name="Han C."/>
            <person name="Tapia R."/>
            <person name="Land M."/>
            <person name="Hauser L."/>
            <person name="Kyrpides N."/>
            <person name="Ivanova N."/>
            <person name="Mikhailova N."/>
            <person name="Pagani I."/>
            <person name="Rawat S."/>
            <person name="Mannisto M."/>
            <person name="Haggblom M."/>
            <person name="Woyke T."/>
        </authorList>
    </citation>
    <scope>NUCLEOTIDE SEQUENCE [LARGE SCALE GENOMIC DNA]</scope>
    <source>
        <strain evidence="4">ATCC BAA-1857 / DSM 23137 / MP5ACTX8</strain>
    </source>
</reference>
<evidence type="ECO:0000313" key="4">
    <source>
        <dbReference type="Proteomes" id="UP000007113"/>
    </source>
</evidence>
<dbReference type="PANTHER" id="PTHR47406:SF2">
    <property type="entry name" value="ALPHA GLUCURONIDASE N-TERMINAL DOMAIN-CONTAINING PROTEIN"/>
    <property type="match status" value="1"/>
</dbReference>
<dbReference type="SUPFAM" id="SSF55545">
    <property type="entry name" value="beta-N-acetylhexosaminidase-like domain"/>
    <property type="match status" value="1"/>
</dbReference>
<dbReference type="InterPro" id="IPR005154">
    <property type="entry name" value="Glyco_hydro_67_aGlcAse_N"/>
</dbReference>
<organism evidence="3 4">
    <name type="scientific">Granulicella mallensis (strain ATCC BAA-1857 / DSM 23137 / MP5ACTX8)</name>
    <dbReference type="NCBI Taxonomy" id="682795"/>
    <lineage>
        <taxon>Bacteria</taxon>
        <taxon>Pseudomonadati</taxon>
        <taxon>Acidobacteriota</taxon>
        <taxon>Terriglobia</taxon>
        <taxon>Terriglobales</taxon>
        <taxon>Acidobacteriaceae</taxon>
        <taxon>Granulicella</taxon>
    </lineage>
</organism>
<dbReference type="Gene3D" id="3.30.379.10">
    <property type="entry name" value="Chitobiase/beta-hexosaminidase domain 2-like"/>
    <property type="match status" value="1"/>
</dbReference>